<keyword evidence="7 12" id="KW-0997">Cell inner membrane</keyword>
<keyword evidence="9 12" id="KW-0201">Cytochrome c-type biogenesis</keyword>
<dbReference type="Pfam" id="PF04995">
    <property type="entry name" value="CcmD"/>
    <property type="match status" value="1"/>
</dbReference>
<evidence type="ECO:0000256" key="4">
    <source>
        <dbReference type="ARBA" id="ARBA00016461"/>
    </source>
</evidence>
<sequence>MYFDSFSDFLNMGGYAAYVWASFGITFFSMFVLYWKSVSDGKTLLKEIQQKIDREERRQAAKKMENTL</sequence>
<accession>A0ABW7IVE7</accession>
<keyword evidence="8 12" id="KW-0812">Transmembrane</keyword>
<proteinExistence type="inferred from homology"/>
<dbReference type="InterPro" id="IPR052075">
    <property type="entry name" value="Heme_exporter_D"/>
</dbReference>
<evidence type="ECO:0000256" key="7">
    <source>
        <dbReference type="ARBA" id="ARBA00022519"/>
    </source>
</evidence>
<reference evidence="14 15" key="1">
    <citation type="submission" date="2024-10" db="EMBL/GenBank/DDBJ databases">
        <authorList>
            <person name="Yibar A."/>
            <person name="Saticioglu I.B."/>
            <person name="Duman M."/>
            <person name="Ajmi N."/>
            <person name="Gurler F."/>
            <person name="Ay H."/>
            <person name="Onuk E."/>
            <person name="Guler S."/>
            <person name="Romalde J.L."/>
        </authorList>
    </citation>
    <scope>NUCLEOTIDE SEQUENCE [LARGE SCALE GENOMIC DNA]</scope>
    <source>
        <strain evidence="14 15">14-MA-B</strain>
    </source>
</reference>
<evidence type="ECO:0000313" key="15">
    <source>
        <dbReference type="Proteomes" id="UP001607151"/>
    </source>
</evidence>
<keyword evidence="11 12" id="KW-0472">Membrane</keyword>
<evidence type="ECO:0000256" key="12">
    <source>
        <dbReference type="RuleBase" id="RU363101"/>
    </source>
</evidence>
<dbReference type="InterPro" id="IPR007078">
    <property type="entry name" value="Haem_export_protD_CcmD"/>
</dbReference>
<evidence type="ECO:0000256" key="2">
    <source>
        <dbReference type="ARBA" id="ARBA00004377"/>
    </source>
</evidence>
<keyword evidence="10 12" id="KW-1133">Transmembrane helix</keyword>
<evidence type="ECO:0000256" key="8">
    <source>
        <dbReference type="ARBA" id="ARBA00022692"/>
    </source>
</evidence>
<evidence type="ECO:0000256" key="10">
    <source>
        <dbReference type="ARBA" id="ARBA00022989"/>
    </source>
</evidence>
<evidence type="ECO:0000256" key="13">
    <source>
        <dbReference type="SAM" id="Coils"/>
    </source>
</evidence>
<gene>
    <name evidence="14" type="primary">ccmD</name>
    <name evidence="14" type="ORF">ACGRQ9_08910</name>
</gene>
<evidence type="ECO:0000256" key="5">
    <source>
        <dbReference type="ARBA" id="ARBA00022448"/>
    </source>
</evidence>
<evidence type="ECO:0000256" key="6">
    <source>
        <dbReference type="ARBA" id="ARBA00022475"/>
    </source>
</evidence>
<evidence type="ECO:0000256" key="3">
    <source>
        <dbReference type="ARBA" id="ARBA00008741"/>
    </source>
</evidence>
<comment type="function">
    <text evidence="1 12">Required for the export of heme to the periplasm for the biogenesis of c-type cytochromes.</text>
</comment>
<keyword evidence="6 12" id="KW-1003">Cell membrane</keyword>
<comment type="similarity">
    <text evidence="3 12">Belongs to the CcmD/CycX/HelD family.</text>
</comment>
<dbReference type="NCBIfam" id="TIGR03141">
    <property type="entry name" value="cytochro_ccmD"/>
    <property type="match status" value="1"/>
</dbReference>
<protein>
    <recommendedName>
        <fullName evidence="4 12">Heme exporter protein D</fullName>
    </recommendedName>
</protein>
<feature type="coiled-coil region" evidence="13">
    <location>
        <begin position="38"/>
        <end position="65"/>
    </location>
</feature>
<evidence type="ECO:0000256" key="11">
    <source>
        <dbReference type="ARBA" id="ARBA00023136"/>
    </source>
</evidence>
<keyword evidence="13" id="KW-0175">Coiled coil</keyword>
<feature type="transmembrane region" description="Helical" evidence="12">
    <location>
        <begin position="15"/>
        <end position="35"/>
    </location>
</feature>
<dbReference type="Proteomes" id="UP001607151">
    <property type="component" value="Unassembled WGS sequence"/>
</dbReference>
<dbReference type="RefSeq" id="WP_394607737.1">
    <property type="nucleotide sequence ID" value="NZ_JBIHSJ010000001.1"/>
</dbReference>
<comment type="caution">
    <text evidence="14">The sequence shown here is derived from an EMBL/GenBank/DDBJ whole genome shotgun (WGS) entry which is preliminary data.</text>
</comment>
<evidence type="ECO:0000256" key="9">
    <source>
        <dbReference type="ARBA" id="ARBA00022748"/>
    </source>
</evidence>
<evidence type="ECO:0000313" key="14">
    <source>
        <dbReference type="EMBL" id="MFH0265607.1"/>
    </source>
</evidence>
<organism evidence="14 15">
    <name type="scientific">Vibrio rumoiensis</name>
    <dbReference type="NCBI Taxonomy" id="76258"/>
    <lineage>
        <taxon>Bacteria</taxon>
        <taxon>Pseudomonadati</taxon>
        <taxon>Pseudomonadota</taxon>
        <taxon>Gammaproteobacteria</taxon>
        <taxon>Vibrionales</taxon>
        <taxon>Vibrionaceae</taxon>
        <taxon>Vibrio</taxon>
    </lineage>
</organism>
<keyword evidence="5 12" id="KW-0813">Transport</keyword>
<name>A0ABW7IVE7_9VIBR</name>
<evidence type="ECO:0000256" key="1">
    <source>
        <dbReference type="ARBA" id="ARBA00002442"/>
    </source>
</evidence>
<dbReference type="EMBL" id="JBIHSN010000002">
    <property type="protein sequence ID" value="MFH0265607.1"/>
    <property type="molecule type" value="Genomic_DNA"/>
</dbReference>
<dbReference type="PANTHER" id="PTHR37531:SF1">
    <property type="entry name" value="HEME EXPORTER PROTEIN D"/>
    <property type="match status" value="1"/>
</dbReference>
<keyword evidence="15" id="KW-1185">Reference proteome</keyword>
<dbReference type="PANTHER" id="PTHR37531">
    <property type="entry name" value="HEME EXPORTER PROTEIN D"/>
    <property type="match status" value="1"/>
</dbReference>
<comment type="subcellular location">
    <subcellularLocation>
        <location evidence="2 12">Cell inner membrane</location>
        <topology evidence="2 12">Single-pass membrane protein</topology>
    </subcellularLocation>
</comment>